<keyword evidence="5" id="KW-0812">Transmembrane</keyword>
<evidence type="ECO:0000256" key="3">
    <source>
        <dbReference type="ARBA" id="ARBA00022448"/>
    </source>
</evidence>
<dbReference type="InterPro" id="IPR023614">
    <property type="entry name" value="Porin_dom_sf"/>
</dbReference>
<evidence type="ECO:0000256" key="1">
    <source>
        <dbReference type="ARBA" id="ARBA00004294"/>
    </source>
</evidence>
<dbReference type="InterPro" id="IPR027246">
    <property type="entry name" value="Porin_Euk/Tom40"/>
</dbReference>
<name>A0AAW2HYM5_9NEOP</name>
<dbReference type="PRINTS" id="PR00185">
    <property type="entry name" value="EUKARYTPORIN"/>
</dbReference>
<evidence type="ECO:0000256" key="2">
    <source>
        <dbReference type="ARBA" id="ARBA00007780"/>
    </source>
</evidence>
<dbReference type="PANTHER" id="PTHR11743">
    <property type="entry name" value="VOLTAGE-DEPENDENT ANION-SELECTIVE CHANNEL"/>
    <property type="match status" value="1"/>
</dbReference>
<protein>
    <recommendedName>
        <fullName evidence="12">Voltage-dependent anion-selective channel</fullName>
    </recommendedName>
</protein>
<dbReference type="InterPro" id="IPR001925">
    <property type="entry name" value="Porin_Euk"/>
</dbReference>
<evidence type="ECO:0000313" key="11">
    <source>
        <dbReference type="EMBL" id="KAL0274884.1"/>
    </source>
</evidence>
<dbReference type="GO" id="GO:0046930">
    <property type="term" value="C:pore complex"/>
    <property type="evidence" value="ECO:0007669"/>
    <property type="project" value="UniProtKB-KW"/>
</dbReference>
<dbReference type="Gene3D" id="2.40.160.10">
    <property type="entry name" value="Porin"/>
    <property type="match status" value="1"/>
</dbReference>
<dbReference type="GO" id="GO:0015288">
    <property type="term" value="F:porin activity"/>
    <property type="evidence" value="ECO:0007669"/>
    <property type="project" value="UniProtKB-KW"/>
</dbReference>
<dbReference type="PROSITE" id="PS00558">
    <property type="entry name" value="EUKARYOTIC_PORIN"/>
    <property type="match status" value="1"/>
</dbReference>
<dbReference type="EMBL" id="JARGDH010000002">
    <property type="protein sequence ID" value="KAL0274884.1"/>
    <property type="molecule type" value="Genomic_DNA"/>
</dbReference>
<reference evidence="11" key="1">
    <citation type="journal article" date="2024" name="Gigascience">
        <title>Chromosome-level genome of the poultry shaft louse Menopon gallinae provides insight into the host-switching and adaptive evolution of parasitic lice.</title>
        <authorList>
            <person name="Xu Y."/>
            <person name="Ma L."/>
            <person name="Liu S."/>
            <person name="Liang Y."/>
            <person name="Liu Q."/>
            <person name="He Z."/>
            <person name="Tian L."/>
            <person name="Duan Y."/>
            <person name="Cai W."/>
            <person name="Li H."/>
            <person name="Song F."/>
        </authorList>
    </citation>
    <scope>NUCLEOTIDE SEQUENCE</scope>
    <source>
        <strain evidence="11">Cailab_2023a</strain>
    </source>
</reference>
<gene>
    <name evidence="11" type="ORF">PYX00_002913</name>
</gene>
<evidence type="ECO:0000256" key="7">
    <source>
        <dbReference type="ARBA" id="ARBA00023065"/>
    </source>
</evidence>
<evidence type="ECO:0000256" key="4">
    <source>
        <dbReference type="ARBA" id="ARBA00022452"/>
    </source>
</evidence>
<keyword evidence="4" id="KW-1134">Transmembrane beta strand</keyword>
<keyword evidence="8" id="KW-0626">Porin</keyword>
<evidence type="ECO:0000256" key="10">
    <source>
        <dbReference type="ARBA" id="ARBA00023136"/>
    </source>
</evidence>
<evidence type="ECO:0008006" key="12">
    <source>
        <dbReference type="Google" id="ProtNLM"/>
    </source>
</evidence>
<dbReference type="GO" id="GO:0008308">
    <property type="term" value="F:voltage-gated monoatomic anion channel activity"/>
    <property type="evidence" value="ECO:0007669"/>
    <property type="project" value="InterPro"/>
</dbReference>
<evidence type="ECO:0000256" key="8">
    <source>
        <dbReference type="ARBA" id="ARBA00023114"/>
    </source>
</evidence>
<evidence type="ECO:0000256" key="9">
    <source>
        <dbReference type="ARBA" id="ARBA00023128"/>
    </source>
</evidence>
<dbReference type="FunFam" id="2.40.160.10:FF:000001">
    <property type="entry name" value="Voltage-dependent anion-selective channel protein 2"/>
    <property type="match status" value="1"/>
</dbReference>
<evidence type="ECO:0000256" key="6">
    <source>
        <dbReference type="ARBA" id="ARBA00022787"/>
    </source>
</evidence>
<keyword evidence="7" id="KW-0406">Ion transport</keyword>
<keyword evidence="3" id="KW-0813">Transport</keyword>
<comment type="similarity">
    <text evidence="2">Belongs to the eukaryotic mitochondrial porin family.</text>
</comment>
<organism evidence="11">
    <name type="scientific">Menopon gallinae</name>
    <name type="common">poultry shaft louse</name>
    <dbReference type="NCBI Taxonomy" id="328185"/>
    <lineage>
        <taxon>Eukaryota</taxon>
        <taxon>Metazoa</taxon>
        <taxon>Ecdysozoa</taxon>
        <taxon>Arthropoda</taxon>
        <taxon>Hexapoda</taxon>
        <taxon>Insecta</taxon>
        <taxon>Pterygota</taxon>
        <taxon>Neoptera</taxon>
        <taxon>Paraneoptera</taxon>
        <taxon>Psocodea</taxon>
        <taxon>Troctomorpha</taxon>
        <taxon>Phthiraptera</taxon>
        <taxon>Amblycera</taxon>
        <taxon>Menoponidae</taxon>
        <taxon>Menopon</taxon>
    </lineage>
</organism>
<keyword evidence="6" id="KW-1000">Mitochondrion outer membrane</keyword>
<sequence>MAEMAPPPYADLGKQARDVFNRGYNFGQLKLDVKTKTEPGVDFLSGFVSNQETGKITGSLESKYKLKDSGITFTERWNTDNLLTSEIAIQDQLLKGLKLSADCTFAPHSGQKSGHLKAAYVHDVCALNFDADIRSGGPFLTASAVLGYQGFLAGYQAKFDTQNSKITANNVALGYLHSDFIVHACVNNGEEYNASVHHKVSSDLDAAFELTWSSNDNNETQFGIGSKYALDSNASIKAKVNNAGQLGLGYQQKLRQGITVTLSSLIDVMNFNQGGHKLGIGLEMEA</sequence>
<keyword evidence="10" id="KW-0472">Membrane</keyword>
<proteinExistence type="inferred from homology"/>
<dbReference type="GO" id="GO:0005741">
    <property type="term" value="C:mitochondrial outer membrane"/>
    <property type="evidence" value="ECO:0007669"/>
    <property type="project" value="UniProtKB-SubCell"/>
</dbReference>
<dbReference type="Pfam" id="PF01459">
    <property type="entry name" value="Porin_3"/>
    <property type="match status" value="1"/>
</dbReference>
<accession>A0AAW2HYM5</accession>
<dbReference type="AlphaFoldDB" id="A0AAW2HYM5"/>
<evidence type="ECO:0000256" key="5">
    <source>
        <dbReference type="ARBA" id="ARBA00022692"/>
    </source>
</evidence>
<dbReference type="PANTHER" id="PTHR11743:SF70">
    <property type="entry name" value="GH26960P-RELATED"/>
    <property type="match status" value="1"/>
</dbReference>
<comment type="caution">
    <text evidence="11">The sequence shown here is derived from an EMBL/GenBank/DDBJ whole genome shotgun (WGS) entry which is preliminary data.</text>
</comment>
<dbReference type="CDD" id="cd07306">
    <property type="entry name" value="Porin3_VDAC"/>
    <property type="match status" value="1"/>
</dbReference>
<keyword evidence="9" id="KW-0496">Mitochondrion</keyword>
<comment type="subcellular location">
    <subcellularLocation>
        <location evidence="1">Mitochondrion outer membrane</location>
    </subcellularLocation>
</comment>